<feature type="transmembrane region" description="Helical" evidence="7">
    <location>
        <begin position="814"/>
        <end position="839"/>
    </location>
</feature>
<evidence type="ECO:0000256" key="1">
    <source>
        <dbReference type="ARBA" id="ARBA00004651"/>
    </source>
</evidence>
<accession>A0ABS2VTC1</accession>
<feature type="transmembrane region" description="Helical" evidence="7">
    <location>
        <begin position="376"/>
        <end position="402"/>
    </location>
</feature>
<feature type="transmembrane region" description="Helical" evidence="7">
    <location>
        <begin position="408"/>
        <end position="428"/>
    </location>
</feature>
<evidence type="ECO:0000256" key="4">
    <source>
        <dbReference type="ARBA" id="ARBA00022989"/>
    </source>
</evidence>
<evidence type="ECO:0000313" key="10">
    <source>
        <dbReference type="Proteomes" id="UP000788262"/>
    </source>
</evidence>
<feature type="transmembrane region" description="Helical" evidence="7">
    <location>
        <begin position="485"/>
        <end position="504"/>
    </location>
</feature>
<feature type="transmembrane region" description="Helical" evidence="7">
    <location>
        <begin position="456"/>
        <end position="473"/>
    </location>
</feature>
<dbReference type="InterPro" id="IPR050250">
    <property type="entry name" value="Macrolide_Exporter_MacB"/>
</dbReference>
<comment type="subcellular location">
    <subcellularLocation>
        <location evidence="1">Cell membrane</location>
        <topology evidence="1">Multi-pass membrane protein</topology>
    </subcellularLocation>
</comment>
<feature type="domain" description="ABC3 transporter permease C-terminal" evidence="8">
    <location>
        <begin position="779"/>
        <end position="891"/>
    </location>
</feature>
<feature type="transmembrane region" description="Helical" evidence="7">
    <location>
        <begin position="871"/>
        <end position="893"/>
    </location>
</feature>
<dbReference type="EMBL" id="JAFFZS010000015">
    <property type="protein sequence ID" value="MBN0046374.1"/>
    <property type="molecule type" value="Genomic_DNA"/>
</dbReference>
<evidence type="ECO:0000259" key="8">
    <source>
        <dbReference type="Pfam" id="PF02687"/>
    </source>
</evidence>
<keyword evidence="4 7" id="KW-1133">Transmembrane helix</keyword>
<dbReference type="Proteomes" id="UP000788262">
    <property type="component" value="Unassembled WGS sequence"/>
</dbReference>
<dbReference type="RefSeq" id="WP_205384520.1">
    <property type="nucleotide sequence ID" value="NZ_JAFFZS010000015.1"/>
</dbReference>
<keyword evidence="2" id="KW-1003">Cell membrane</keyword>
<keyword evidence="10" id="KW-1185">Reference proteome</keyword>
<keyword evidence="5 7" id="KW-0472">Membrane</keyword>
<dbReference type="PANTHER" id="PTHR30572:SF4">
    <property type="entry name" value="ABC TRANSPORTER PERMEASE YTRF"/>
    <property type="match status" value="1"/>
</dbReference>
<comment type="similarity">
    <text evidence="6">Belongs to the ABC-4 integral membrane protein family.</text>
</comment>
<evidence type="ECO:0000256" key="5">
    <source>
        <dbReference type="ARBA" id="ARBA00023136"/>
    </source>
</evidence>
<feature type="transmembrane region" description="Helical" evidence="7">
    <location>
        <begin position="332"/>
        <end position="355"/>
    </location>
</feature>
<evidence type="ECO:0000256" key="3">
    <source>
        <dbReference type="ARBA" id="ARBA00022692"/>
    </source>
</evidence>
<name>A0ABS2VTC1_STRAS</name>
<protein>
    <submittedName>
        <fullName evidence="9">ABC transporter permease</fullName>
    </submittedName>
</protein>
<proteinExistence type="inferred from homology"/>
<keyword evidence="3 7" id="KW-0812">Transmembrane</keyword>
<comment type="caution">
    <text evidence="9">The sequence shown here is derived from an EMBL/GenBank/DDBJ whole genome shotgun (WGS) entry which is preliminary data.</text>
</comment>
<dbReference type="InterPro" id="IPR003838">
    <property type="entry name" value="ABC3_permease_C"/>
</dbReference>
<evidence type="ECO:0000313" key="9">
    <source>
        <dbReference type="EMBL" id="MBN0046374.1"/>
    </source>
</evidence>
<reference evidence="9 10" key="1">
    <citation type="submission" date="2021-02" db="EMBL/GenBank/DDBJ databases">
        <title>Whole genome sequencing of Streptomyces actuosus VRA1.</title>
        <authorList>
            <person name="Sen G."/>
            <person name="Sen A."/>
        </authorList>
    </citation>
    <scope>NUCLEOTIDE SEQUENCE [LARGE SCALE GENOMIC DNA]</scope>
    <source>
        <strain evidence="9 10">VRA1</strain>
    </source>
</reference>
<sequence>MLRAPAPWIRTRLTAAPGTACAVALLVAVTSCLAAALPRAVDRYDTGGLVRAVEQAGADRTTVQVYAPPHTDFSNPENWVRSARPESLGEQFRKILAEVRPPLVADPDRSTYGVRTTHPLDAPDTWLPRPGGIPPQLFLATRRDLAGHARTTAGRLPRTSGSVDTDATDVEAAVTTETAEALHVEAGSVLHIPRARGRALTVRITGIVAPRTPGGAYWSTEPVLRTPSLTRVPGGAPTDVRWVGALLVAPEAGPVLLGLYRAEPERYWWVAPDPDALRGRDLAGLTSAVAHLKAGPGLRRIRTAVDENVDTTTGLDEVLASHARLRSGVRPLLGVAAAGTGTVAAVVLATAGGLVADRRRTELALLRARGASLRGLAGRLLAETATVAVPAGALGLAVALRAVPGGRVAPALCAAAAVTALACLALPLHAVSDHRRVRVPTERQDATARRPSRRRTVAELTVLTLALGTVLTLRRQGGSAGGPAAAAAPVLVGVVAALLLARLYPLPLRGLARPARRLRGVIGHLALARAGRTSASTVLPLLALLAALTTAAFGGSVLAGVREARDQASVSAVGADARVEGSAGPLPGQLPDRMRHLPGVRDVTEVSLERDAQATDGRTSPALAGVDPARYAALADRTGLGAFPADWLSRPQDPAAPLPALASPTLEAAYGASPFSLRLGDGSVVTVRITAVRDHTPAVLGTDFLVVDRAGLSAAAARPTALLVTGDRLDAGALRRTVGAVPGAEVRLRSEERARPVRSPLQSGAETIYRAAVAAGAGYAVLALLLALLRAAPERTALLARLRTMGLTRRQSRHLLVLESLPQAALAAAGGTLTGWATVALLSPGVDLTVVALATSPAADAAALRTDPVSLLVPAVAVLTVSVVVAGLQAWWAGRKGAVRELRAGDAG</sequence>
<dbReference type="PANTHER" id="PTHR30572">
    <property type="entry name" value="MEMBRANE COMPONENT OF TRANSPORTER-RELATED"/>
    <property type="match status" value="1"/>
</dbReference>
<feature type="transmembrane region" description="Helical" evidence="7">
    <location>
        <begin position="538"/>
        <end position="561"/>
    </location>
</feature>
<organism evidence="9 10">
    <name type="scientific">Streptomyces actuosus</name>
    <dbReference type="NCBI Taxonomy" id="1885"/>
    <lineage>
        <taxon>Bacteria</taxon>
        <taxon>Bacillati</taxon>
        <taxon>Actinomycetota</taxon>
        <taxon>Actinomycetes</taxon>
        <taxon>Kitasatosporales</taxon>
        <taxon>Streptomycetaceae</taxon>
        <taxon>Streptomyces</taxon>
    </lineage>
</organism>
<evidence type="ECO:0000256" key="6">
    <source>
        <dbReference type="ARBA" id="ARBA00038076"/>
    </source>
</evidence>
<dbReference type="PROSITE" id="PS51257">
    <property type="entry name" value="PROKAR_LIPOPROTEIN"/>
    <property type="match status" value="1"/>
</dbReference>
<evidence type="ECO:0000256" key="2">
    <source>
        <dbReference type="ARBA" id="ARBA00022475"/>
    </source>
</evidence>
<evidence type="ECO:0000256" key="7">
    <source>
        <dbReference type="SAM" id="Phobius"/>
    </source>
</evidence>
<dbReference type="Pfam" id="PF02687">
    <property type="entry name" value="FtsX"/>
    <property type="match status" value="1"/>
</dbReference>
<feature type="transmembrane region" description="Helical" evidence="7">
    <location>
        <begin position="768"/>
        <end position="793"/>
    </location>
</feature>
<gene>
    <name evidence="9" type="ORF">JS756_20150</name>
</gene>